<dbReference type="AlphaFoldDB" id="A0A919JZG9"/>
<comment type="catalytic activity">
    <reaction evidence="8">
        <text>[GlcNAc-(1-&gt;4)-Mur2Ac(oyl-L-Ala-gamma-D-Glu-L-Lys-D-Ala-D-Ala)](n)-di-trans,octa-cis-undecaprenyl diphosphate + beta-D-GlcNAc-(1-&gt;4)-Mur2Ac(oyl-L-Ala-gamma-D-Glu-L-Lys-D-Ala-D-Ala)-di-trans,octa-cis-undecaprenyl diphosphate = [GlcNAc-(1-&gt;4)-Mur2Ac(oyl-L-Ala-gamma-D-Glu-L-Lys-D-Ala-D-Ala)](n+1)-di-trans,octa-cis-undecaprenyl diphosphate + di-trans,octa-cis-undecaprenyl diphosphate + H(+)</text>
        <dbReference type="Rhea" id="RHEA:23708"/>
        <dbReference type="Rhea" id="RHEA-COMP:9602"/>
        <dbReference type="Rhea" id="RHEA-COMP:9603"/>
        <dbReference type="ChEBI" id="CHEBI:15378"/>
        <dbReference type="ChEBI" id="CHEBI:58405"/>
        <dbReference type="ChEBI" id="CHEBI:60033"/>
        <dbReference type="ChEBI" id="CHEBI:78435"/>
        <dbReference type="EC" id="2.4.99.28"/>
    </reaction>
</comment>
<protein>
    <submittedName>
        <fullName evidence="11">Carboxypeptidase</fullName>
    </submittedName>
</protein>
<dbReference type="PANTHER" id="PTHR32282:SF33">
    <property type="entry name" value="PEPTIDOGLYCAN GLYCOSYLTRANSFERASE"/>
    <property type="match status" value="1"/>
</dbReference>
<evidence type="ECO:0000256" key="5">
    <source>
        <dbReference type="ARBA" id="ARBA00022801"/>
    </source>
</evidence>
<keyword evidence="3" id="KW-0328">Glycosyltransferase</keyword>
<dbReference type="InterPro" id="IPR036950">
    <property type="entry name" value="PBP_transglycosylase"/>
</dbReference>
<dbReference type="InterPro" id="IPR001264">
    <property type="entry name" value="Glyco_trans_51"/>
</dbReference>
<dbReference type="SUPFAM" id="SSF53955">
    <property type="entry name" value="Lysozyme-like"/>
    <property type="match status" value="1"/>
</dbReference>
<evidence type="ECO:0000256" key="8">
    <source>
        <dbReference type="ARBA" id="ARBA00049902"/>
    </source>
</evidence>
<dbReference type="GO" id="GO:0008955">
    <property type="term" value="F:peptidoglycan glycosyltransferase activity"/>
    <property type="evidence" value="ECO:0007669"/>
    <property type="project" value="UniProtKB-EC"/>
</dbReference>
<organism evidence="11 12">
    <name type="scientific">Paractinoplanes rishiriensis</name>
    <dbReference type="NCBI Taxonomy" id="1050105"/>
    <lineage>
        <taxon>Bacteria</taxon>
        <taxon>Bacillati</taxon>
        <taxon>Actinomycetota</taxon>
        <taxon>Actinomycetes</taxon>
        <taxon>Micromonosporales</taxon>
        <taxon>Micromonosporaceae</taxon>
        <taxon>Paractinoplanes</taxon>
    </lineage>
</organism>
<evidence type="ECO:0000259" key="10">
    <source>
        <dbReference type="PROSITE" id="PS51178"/>
    </source>
</evidence>
<dbReference type="SUPFAM" id="SSF56601">
    <property type="entry name" value="beta-lactamase/transpeptidase-like"/>
    <property type="match status" value="1"/>
</dbReference>
<evidence type="ECO:0000256" key="9">
    <source>
        <dbReference type="SAM" id="MobiDB-lite"/>
    </source>
</evidence>
<keyword evidence="12" id="KW-1185">Reference proteome</keyword>
<dbReference type="Pfam" id="PF00905">
    <property type="entry name" value="Transpeptidase"/>
    <property type="match status" value="1"/>
</dbReference>
<dbReference type="GO" id="GO:0009002">
    <property type="term" value="F:serine-type D-Ala-D-Ala carboxypeptidase activity"/>
    <property type="evidence" value="ECO:0007669"/>
    <property type="project" value="UniProtKB-EC"/>
</dbReference>
<feature type="region of interest" description="Disordered" evidence="9">
    <location>
        <begin position="779"/>
        <end position="802"/>
    </location>
</feature>
<dbReference type="InterPro" id="IPR023346">
    <property type="entry name" value="Lysozyme-like_dom_sf"/>
</dbReference>
<dbReference type="Proteomes" id="UP000636960">
    <property type="component" value="Unassembled WGS sequence"/>
</dbReference>
<evidence type="ECO:0000256" key="2">
    <source>
        <dbReference type="ARBA" id="ARBA00022670"/>
    </source>
</evidence>
<gene>
    <name evidence="11" type="ORF">Ari01nite_33930</name>
</gene>
<comment type="caution">
    <text evidence="11">The sequence shown here is derived from an EMBL/GenBank/DDBJ whole genome shotgun (WGS) entry which is preliminary data.</text>
</comment>
<dbReference type="EMBL" id="BOMV01000039">
    <property type="protein sequence ID" value="GIE95928.1"/>
    <property type="molecule type" value="Genomic_DNA"/>
</dbReference>
<sequence length="802" mass="87224">MRRRDHNIFFNAFSLLVCGLVAGVVVAAAVFPAAAMSGLAAKAGNKTFASLPSEIKDFSSPQISRIYASDNKTQISQFYDEFRSDVPLKEISKPMRDAMVAAEDREFYKHNGVDLKGVARAFVSNNNGKQKQGASTITMQWVRMSLAYSATNAQEVVDATKDTPKRKVTEMKYALEVEKQLTKDQILERYLNIAPFGSRAFGIFAASQVYFNKKPKDLSVGEAAMLAGIIRAPSFYNPTTPDGREEIQKRRDNYVIPGMVEIGAITPEQAAAAKKEPIPNKVRPIANGCVSVAKNNWGFFCDYFYRWWMSQEQFGETEYDRERRLKSGGYRITTTLDIKAQNSARERIAELIKEKNKNALLLAAIQPGTGKVRLLAANRKYKLDNPQNPQNYMSPDPKKARKGIRGSFPNTTNPLLTGGGDITGYQAGSVMKMFTMVAALEKGYPLAYTIKAEKRYRSGYIVERSTPSACPGTHFWCPSNSGGGGEGVFNMWTGFGKSINTFFVPLEERVGAENVVAVAKRFGIQFRAPNDAELAEPRNARQWGAFTLGVSNTTPLDMANAYATLAGDGMYCAPTPIEQIVTQDNAKLDIGKPHCIRATSKDVARAALDATRCPVGDSAQLGRCGGATAPQTRSTVKHPVFGKTGTTDHDKTASLIAGTTQLVVAGYLVNPDYQNHPDRLRHAQVNPAVYKTLADYMEGKPREQFERPESRKIAYGDQRSIPDVTCDSLDSARNRLSGAGFSVSLANGEVDSTCPAGTAAGTNPSGRTIKGGVVIIEVSNGRGAQPPGTPGIPGLPLPPGPR</sequence>
<dbReference type="Pfam" id="PF00912">
    <property type="entry name" value="Transgly"/>
    <property type="match status" value="1"/>
</dbReference>
<evidence type="ECO:0000256" key="7">
    <source>
        <dbReference type="ARBA" id="ARBA00034000"/>
    </source>
</evidence>
<keyword evidence="5" id="KW-0378">Hydrolase</keyword>
<keyword evidence="1 11" id="KW-0121">Carboxypeptidase</keyword>
<evidence type="ECO:0000256" key="1">
    <source>
        <dbReference type="ARBA" id="ARBA00022645"/>
    </source>
</evidence>
<evidence type="ECO:0000256" key="6">
    <source>
        <dbReference type="ARBA" id="ARBA00023268"/>
    </source>
</evidence>
<keyword evidence="4" id="KW-0808">Transferase</keyword>
<dbReference type="PROSITE" id="PS51178">
    <property type="entry name" value="PASTA"/>
    <property type="match status" value="1"/>
</dbReference>
<evidence type="ECO:0000256" key="3">
    <source>
        <dbReference type="ARBA" id="ARBA00022676"/>
    </source>
</evidence>
<evidence type="ECO:0000313" key="12">
    <source>
        <dbReference type="Proteomes" id="UP000636960"/>
    </source>
</evidence>
<feature type="compositionally biased region" description="Pro residues" evidence="9">
    <location>
        <begin position="787"/>
        <end position="802"/>
    </location>
</feature>
<name>A0A919JZG9_9ACTN</name>
<evidence type="ECO:0000313" key="11">
    <source>
        <dbReference type="EMBL" id="GIE95928.1"/>
    </source>
</evidence>
<dbReference type="GO" id="GO:0008658">
    <property type="term" value="F:penicillin binding"/>
    <property type="evidence" value="ECO:0007669"/>
    <property type="project" value="InterPro"/>
</dbReference>
<reference evidence="11" key="1">
    <citation type="submission" date="2021-01" db="EMBL/GenBank/DDBJ databases">
        <title>Whole genome shotgun sequence of Actinoplanes rishiriensis NBRC 108556.</title>
        <authorList>
            <person name="Komaki H."/>
            <person name="Tamura T."/>
        </authorList>
    </citation>
    <scope>NUCLEOTIDE SEQUENCE</scope>
    <source>
        <strain evidence="11">NBRC 108556</strain>
    </source>
</reference>
<dbReference type="Pfam" id="PF03793">
    <property type="entry name" value="PASTA"/>
    <property type="match status" value="1"/>
</dbReference>
<feature type="domain" description="PASTA" evidence="10">
    <location>
        <begin position="716"/>
        <end position="780"/>
    </location>
</feature>
<dbReference type="InterPro" id="IPR001460">
    <property type="entry name" value="PCN-bd_Tpept"/>
</dbReference>
<dbReference type="InterPro" id="IPR012338">
    <property type="entry name" value="Beta-lactam/transpept-like"/>
</dbReference>
<dbReference type="CDD" id="cd06577">
    <property type="entry name" value="PASTA_pknB"/>
    <property type="match status" value="1"/>
</dbReference>
<dbReference type="GO" id="GO:0009252">
    <property type="term" value="P:peptidoglycan biosynthetic process"/>
    <property type="evidence" value="ECO:0007669"/>
    <property type="project" value="TreeGrafter"/>
</dbReference>
<dbReference type="InterPro" id="IPR005543">
    <property type="entry name" value="PASTA_dom"/>
</dbReference>
<dbReference type="PANTHER" id="PTHR32282">
    <property type="entry name" value="BINDING PROTEIN TRANSPEPTIDASE, PUTATIVE-RELATED"/>
    <property type="match status" value="1"/>
</dbReference>
<comment type="catalytic activity">
    <reaction evidence="7">
        <text>Preferential cleavage: (Ac)2-L-Lys-D-Ala-|-D-Ala. Also transpeptidation of peptidyl-alanyl moieties that are N-acyl substituents of D-alanine.</text>
        <dbReference type="EC" id="3.4.16.4"/>
    </reaction>
</comment>
<dbReference type="Gene3D" id="1.10.3810.10">
    <property type="entry name" value="Biosynthetic peptidoglycan transglycosylase-like"/>
    <property type="match status" value="1"/>
</dbReference>
<proteinExistence type="predicted"/>
<dbReference type="Gene3D" id="3.30.10.20">
    <property type="match status" value="1"/>
</dbReference>
<dbReference type="GO" id="GO:0030288">
    <property type="term" value="C:outer membrane-bounded periplasmic space"/>
    <property type="evidence" value="ECO:0007669"/>
    <property type="project" value="TreeGrafter"/>
</dbReference>
<keyword evidence="2" id="KW-0645">Protease</keyword>
<keyword evidence="6" id="KW-0511">Multifunctional enzyme</keyword>
<dbReference type="Gene3D" id="3.40.710.10">
    <property type="entry name" value="DD-peptidase/beta-lactamase superfamily"/>
    <property type="match status" value="1"/>
</dbReference>
<dbReference type="InterPro" id="IPR050396">
    <property type="entry name" value="Glycosyltr_51/Transpeptidase"/>
</dbReference>
<dbReference type="GO" id="GO:0006508">
    <property type="term" value="P:proteolysis"/>
    <property type="evidence" value="ECO:0007669"/>
    <property type="project" value="UniProtKB-KW"/>
</dbReference>
<accession>A0A919JZG9</accession>
<evidence type="ECO:0000256" key="4">
    <source>
        <dbReference type="ARBA" id="ARBA00022679"/>
    </source>
</evidence>